<gene>
    <name evidence="6" type="ORF">DBRI1063_LOCUS23701</name>
</gene>
<sequence length="307" mass="34334">MDIFTIDGSKFMIRLGISLLEKCRNIKYEDVNDAASWWSKVRSITHSPNFVFDDVLKRAYGFRGISKLPRQLNKRIPQRKDIDRMIHSNQKHVRKDVEDSNAAIVPTFPPIEYINGDIPSELVKPTLIRSKLAEWLPLALKSSVLELIFSTGEHGRSLEQFYSHCEKSKQTILLLEVLQTGATIGMYASDPWHVDGQVYGDGTCFLFRAMPDPVCFKWKGGGGSGPSATNADVELAIEELALVENFMTGKSSYISMGINREGGSGLRLNEDLTKGMSSYTVSFDNDPLAGENVTEFDVGLVEVYRLL</sequence>
<comment type="similarity">
    <text evidence="2">Belongs to the OXR1 family.</text>
</comment>
<reference evidence="6" key="1">
    <citation type="submission" date="2021-01" db="EMBL/GenBank/DDBJ databases">
        <authorList>
            <person name="Corre E."/>
            <person name="Pelletier E."/>
            <person name="Niang G."/>
            <person name="Scheremetjew M."/>
            <person name="Finn R."/>
            <person name="Kale V."/>
            <person name="Holt S."/>
            <person name="Cochrane G."/>
            <person name="Meng A."/>
            <person name="Brown T."/>
            <person name="Cohen L."/>
        </authorList>
    </citation>
    <scope>NUCLEOTIDE SEQUENCE</scope>
    <source>
        <strain evidence="6">Pop2</strain>
    </source>
</reference>
<dbReference type="PANTHER" id="PTHR23354">
    <property type="entry name" value="NUCLEOLAR PROTEIN 7/ESTROGEN RECEPTOR COACTIVATOR-RELATED"/>
    <property type="match status" value="1"/>
</dbReference>
<dbReference type="GO" id="GO:0005739">
    <property type="term" value="C:mitochondrion"/>
    <property type="evidence" value="ECO:0007669"/>
    <property type="project" value="UniProtKB-SubCell"/>
</dbReference>
<keyword evidence="3" id="KW-0496">Mitochondrion</keyword>
<dbReference type="Pfam" id="PF07534">
    <property type="entry name" value="TLD"/>
    <property type="match status" value="1"/>
</dbReference>
<organism evidence="6">
    <name type="scientific">Ditylum brightwellii</name>
    <dbReference type="NCBI Taxonomy" id="49249"/>
    <lineage>
        <taxon>Eukaryota</taxon>
        <taxon>Sar</taxon>
        <taxon>Stramenopiles</taxon>
        <taxon>Ochrophyta</taxon>
        <taxon>Bacillariophyta</taxon>
        <taxon>Mediophyceae</taxon>
        <taxon>Lithodesmiophycidae</taxon>
        <taxon>Lithodesmiales</taxon>
        <taxon>Lithodesmiaceae</taxon>
        <taxon>Ditylum</taxon>
    </lineage>
</organism>
<dbReference type="InterPro" id="IPR006571">
    <property type="entry name" value="TLDc_dom"/>
</dbReference>
<proteinExistence type="inferred from homology"/>
<evidence type="ECO:0000259" key="5">
    <source>
        <dbReference type="PROSITE" id="PS51886"/>
    </source>
</evidence>
<evidence type="ECO:0000256" key="4">
    <source>
        <dbReference type="ARBA" id="ARBA00040604"/>
    </source>
</evidence>
<accession>A0A7S2A1C5</accession>
<evidence type="ECO:0000256" key="3">
    <source>
        <dbReference type="ARBA" id="ARBA00023128"/>
    </source>
</evidence>
<evidence type="ECO:0000313" key="6">
    <source>
        <dbReference type="EMBL" id="CAD9354861.1"/>
    </source>
</evidence>
<name>A0A7S2A1C5_9STRA</name>
<protein>
    <recommendedName>
        <fullName evidence="4">Oxidation resistance protein 1</fullName>
    </recommendedName>
</protein>
<comment type="subcellular location">
    <subcellularLocation>
        <location evidence="1">Mitochondrion</location>
    </subcellularLocation>
</comment>
<dbReference type="PROSITE" id="PS51886">
    <property type="entry name" value="TLDC"/>
    <property type="match status" value="1"/>
</dbReference>
<dbReference type="PANTHER" id="PTHR23354:SF62">
    <property type="entry name" value="MUSTARD, ISOFORM V"/>
    <property type="match status" value="1"/>
</dbReference>
<dbReference type="SMART" id="SM00584">
    <property type="entry name" value="TLDc"/>
    <property type="match status" value="1"/>
</dbReference>
<dbReference type="AlphaFoldDB" id="A0A7S2A1C5"/>
<feature type="domain" description="TLDc" evidence="5">
    <location>
        <begin position="121"/>
        <end position="307"/>
    </location>
</feature>
<evidence type="ECO:0000256" key="1">
    <source>
        <dbReference type="ARBA" id="ARBA00004173"/>
    </source>
</evidence>
<dbReference type="EMBL" id="HBGN01036933">
    <property type="protein sequence ID" value="CAD9354861.1"/>
    <property type="molecule type" value="Transcribed_RNA"/>
</dbReference>
<evidence type="ECO:0000256" key="2">
    <source>
        <dbReference type="ARBA" id="ARBA00009540"/>
    </source>
</evidence>